<proteinExistence type="predicted"/>
<dbReference type="Pfam" id="PF00144">
    <property type="entry name" value="Beta-lactamase"/>
    <property type="match status" value="1"/>
</dbReference>
<gene>
    <name evidence="2" type="ordered locus">Slin_5564</name>
</gene>
<name>D2QRU8_SPILD</name>
<organism evidence="2 3">
    <name type="scientific">Spirosoma linguale (strain ATCC 33905 / DSM 74 / LMG 10896 / Claus 1)</name>
    <dbReference type="NCBI Taxonomy" id="504472"/>
    <lineage>
        <taxon>Bacteria</taxon>
        <taxon>Pseudomonadati</taxon>
        <taxon>Bacteroidota</taxon>
        <taxon>Cytophagia</taxon>
        <taxon>Cytophagales</taxon>
        <taxon>Cytophagaceae</taxon>
        <taxon>Spirosoma</taxon>
    </lineage>
</organism>
<dbReference type="InterPro" id="IPR001466">
    <property type="entry name" value="Beta-lactam-related"/>
</dbReference>
<evidence type="ECO:0000313" key="3">
    <source>
        <dbReference type="Proteomes" id="UP000002028"/>
    </source>
</evidence>
<dbReference type="PANTHER" id="PTHR46825:SF9">
    <property type="entry name" value="BETA-LACTAMASE-RELATED DOMAIN-CONTAINING PROTEIN"/>
    <property type="match status" value="1"/>
</dbReference>
<dbReference type="EMBL" id="CP001769">
    <property type="protein sequence ID" value="ADB41530.1"/>
    <property type="molecule type" value="Genomic_DNA"/>
</dbReference>
<dbReference type="Proteomes" id="UP000002028">
    <property type="component" value="Chromosome"/>
</dbReference>
<dbReference type="Pfam" id="PF17660">
    <property type="entry name" value="BTRD1"/>
    <property type="match status" value="4"/>
</dbReference>
<dbReference type="InterPro" id="IPR012338">
    <property type="entry name" value="Beta-lactam/transpept-like"/>
</dbReference>
<accession>D2QRU8</accession>
<dbReference type="KEGG" id="sli:Slin_5564"/>
<dbReference type="Gene3D" id="3.40.710.10">
    <property type="entry name" value="DD-peptidase/beta-lactamase superfamily"/>
    <property type="match status" value="1"/>
</dbReference>
<dbReference type="HOGENOM" id="CLU_397338_0_0_10"/>
<dbReference type="InterPro" id="IPR049511">
    <property type="entry name" value="PGH-like_rpt"/>
</dbReference>
<feature type="domain" description="Beta-lactamase-related" evidence="1">
    <location>
        <begin position="273"/>
        <end position="621"/>
    </location>
</feature>
<dbReference type="InterPro" id="IPR050491">
    <property type="entry name" value="AmpC-like"/>
</dbReference>
<keyword evidence="3" id="KW-1185">Reference proteome</keyword>
<protein>
    <submittedName>
        <fullName evidence="2">Beta-lactamase</fullName>
    </submittedName>
</protein>
<dbReference type="eggNOG" id="COG1680">
    <property type="taxonomic scope" value="Bacteria"/>
</dbReference>
<sequence>MALDIIAWHDRNAAGHKQMVDSSAIKGYRTLSLCIYGDRNDPRYAAVMIKRPAVIAEQQFFGLNASQFQAKFNEMSAKGWGPYIISATGPATDPLFAVSFWPVSPTPLTRFGLTEAEFRQLNQQQQDGGNILRWADAYGTPGNTRYVAVWYPNPNKVAWNCDSVNDDFATTQLRFNALTSGWARPVHIAITPSQGYLEVYTDTKVSAWSSRNNMTSSGYQDEFTKHMANGLAPVCVSAEGSGSNTRFAAIFAAEEQEHPRTFRTTGSPSIAQIDAAMEGVMKINQLRGASLAIVKGTRLVYAKGYTWAEADYPTVQPTTLFRQASVSKTFAAIAIYKLIEQGKLTLDTTLQTVLQLKTPQNGNPTDSKFSQITIRHLLEMTAGVDAGLIWQDVAATKAFGAKLPVTPAQLSSFCASQTLAGTPGDPAIAGYSNGGYFLLSQVVAKLFNASSFEAAIQSAFLSPLNITRVRQSRTLVSAQAADEVRYHPKPLTTSTSVMSPDQPLVTLGYGETNMEICDGSGGLSAAATDVARVLAALSVHQANPMLKDDTITTMLANAAAASSNPKLSAHGYHGFDAVGVTDVAKGLYWGYKGGSLSTSQNTIYFERDGYSLVICWNGTTPLGESWYPNFPSVLTVAKQQDWGTTDLFPQYGMPSFLTTSGQSFLLSPTLPINPKLGVKLSTVTRPASVRGEG</sequence>
<dbReference type="RefSeq" id="WP_012930026.1">
    <property type="nucleotide sequence ID" value="NC_013730.1"/>
</dbReference>
<dbReference type="AlphaFoldDB" id="D2QRU8"/>
<evidence type="ECO:0000313" key="2">
    <source>
        <dbReference type="EMBL" id="ADB41530.1"/>
    </source>
</evidence>
<dbReference type="PANTHER" id="PTHR46825">
    <property type="entry name" value="D-ALANYL-D-ALANINE-CARBOXYPEPTIDASE/ENDOPEPTIDASE AMPH"/>
    <property type="match status" value="1"/>
</dbReference>
<dbReference type="STRING" id="504472.Slin_5564"/>
<dbReference type="SUPFAM" id="SSF56601">
    <property type="entry name" value="beta-lactamase/transpeptidase-like"/>
    <property type="match status" value="1"/>
</dbReference>
<evidence type="ECO:0000259" key="1">
    <source>
        <dbReference type="Pfam" id="PF00144"/>
    </source>
</evidence>
<reference evidence="2 3" key="1">
    <citation type="journal article" date="2010" name="Stand. Genomic Sci.">
        <title>Complete genome sequence of Spirosoma linguale type strain (1).</title>
        <authorList>
            <person name="Lail K."/>
            <person name="Sikorski J."/>
            <person name="Saunders E."/>
            <person name="Lapidus A."/>
            <person name="Glavina Del Rio T."/>
            <person name="Copeland A."/>
            <person name="Tice H."/>
            <person name="Cheng J.-F."/>
            <person name="Lucas S."/>
            <person name="Nolan M."/>
            <person name="Bruce D."/>
            <person name="Goodwin L."/>
            <person name="Pitluck S."/>
            <person name="Ivanova N."/>
            <person name="Mavromatis K."/>
            <person name="Ovchinnikova G."/>
            <person name="Pati A."/>
            <person name="Chen A."/>
            <person name="Palaniappan K."/>
            <person name="Land M."/>
            <person name="Hauser L."/>
            <person name="Chang Y.-J."/>
            <person name="Jeffries C.D."/>
            <person name="Chain P."/>
            <person name="Brettin T."/>
            <person name="Detter J.C."/>
            <person name="Schuetze A."/>
            <person name="Rohde M."/>
            <person name="Tindall B.J."/>
            <person name="Goeker M."/>
            <person name="Bristow J."/>
            <person name="Eisen J.A."/>
            <person name="Markowitz V."/>
            <person name="Hugenholtz P."/>
            <person name="Kyrpides N.C."/>
            <person name="Klenk H.-P."/>
            <person name="Chen F."/>
        </authorList>
    </citation>
    <scope>NUCLEOTIDE SEQUENCE [LARGE SCALE GENOMIC DNA]</scope>
    <source>
        <strain evidence="3">ATCC 33905 / DSM 74 / LMG 10896 / Claus 1</strain>
    </source>
</reference>